<evidence type="ECO:0000256" key="2">
    <source>
        <dbReference type="ARBA" id="ARBA00004496"/>
    </source>
</evidence>
<evidence type="ECO:0000256" key="6">
    <source>
        <dbReference type="ARBA" id="ARBA00022664"/>
    </source>
</evidence>
<feature type="compositionally biased region" description="Basic residues" evidence="13">
    <location>
        <begin position="719"/>
        <end position="734"/>
    </location>
</feature>
<dbReference type="InterPro" id="IPR044796">
    <property type="entry name" value="MLN51_plant"/>
</dbReference>
<dbReference type="GO" id="GO:0000184">
    <property type="term" value="P:nuclear-transcribed mRNA catabolic process, nonsense-mediated decay"/>
    <property type="evidence" value="ECO:0007669"/>
    <property type="project" value="UniProtKB-KW"/>
</dbReference>
<keyword evidence="7" id="KW-0509">mRNA transport</keyword>
<evidence type="ECO:0000256" key="9">
    <source>
        <dbReference type="ARBA" id="ARBA00022884"/>
    </source>
</evidence>
<evidence type="ECO:0000259" key="14">
    <source>
        <dbReference type="SMART" id="SM01044"/>
    </source>
</evidence>
<feature type="compositionally biased region" description="Low complexity" evidence="13">
    <location>
        <begin position="682"/>
        <end position="697"/>
    </location>
</feature>
<feature type="compositionally biased region" description="Low complexity" evidence="13">
    <location>
        <begin position="351"/>
        <end position="361"/>
    </location>
</feature>
<organism evidence="15 16">
    <name type="scientific">Lithospermum erythrorhizon</name>
    <name type="common">Purple gromwell</name>
    <name type="synonym">Lithospermum officinale var. erythrorhizon</name>
    <dbReference type="NCBI Taxonomy" id="34254"/>
    <lineage>
        <taxon>Eukaryota</taxon>
        <taxon>Viridiplantae</taxon>
        <taxon>Streptophyta</taxon>
        <taxon>Embryophyta</taxon>
        <taxon>Tracheophyta</taxon>
        <taxon>Spermatophyta</taxon>
        <taxon>Magnoliopsida</taxon>
        <taxon>eudicotyledons</taxon>
        <taxon>Gunneridae</taxon>
        <taxon>Pentapetalae</taxon>
        <taxon>asterids</taxon>
        <taxon>lamiids</taxon>
        <taxon>Boraginales</taxon>
        <taxon>Boraginaceae</taxon>
        <taxon>Boraginoideae</taxon>
        <taxon>Lithospermeae</taxon>
        <taxon>Lithospermum</taxon>
    </lineage>
</organism>
<reference evidence="15 16" key="1">
    <citation type="submission" date="2024-01" db="EMBL/GenBank/DDBJ databases">
        <title>The complete chloroplast genome sequence of Lithospermum erythrorhizon: insights into the phylogenetic relationship among Boraginaceae species and the maternal lineages of purple gromwells.</title>
        <authorList>
            <person name="Okada T."/>
            <person name="Watanabe K."/>
        </authorList>
    </citation>
    <scope>NUCLEOTIDE SEQUENCE [LARGE SCALE GENOMIC DNA]</scope>
</reference>
<dbReference type="GO" id="GO:0003729">
    <property type="term" value="F:mRNA binding"/>
    <property type="evidence" value="ECO:0007669"/>
    <property type="project" value="InterPro"/>
</dbReference>
<keyword evidence="9" id="KW-0694">RNA-binding</keyword>
<dbReference type="GO" id="GO:0008380">
    <property type="term" value="P:RNA splicing"/>
    <property type="evidence" value="ECO:0007669"/>
    <property type="project" value="UniProtKB-KW"/>
</dbReference>
<dbReference type="EMBL" id="BAABME010004995">
    <property type="protein sequence ID" value="GAA0164270.1"/>
    <property type="molecule type" value="Genomic_DNA"/>
</dbReference>
<evidence type="ECO:0000313" key="16">
    <source>
        <dbReference type="Proteomes" id="UP001454036"/>
    </source>
</evidence>
<dbReference type="SMART" id="SM01044">
    <property type="entry name" value="Btz"/>
    <property type="match status" value="1"/>
</dbReference>
<keyword evidence="6" id="KW-0507">mRNA processing</keyword>
<comment type="caution">
    <text evidence="15">The sequence shown here is derived from an EMBL/GenBank/DDBJ whole genome shotgun (WGS) entry which is preliminary data.</text>
</comment>
<evidence type="ECO:0000313" key="15">
    <source>
        <dbReference type="EMBL" id="GAA0164270.1"/>
    </source>
</evidence>
<evidence type="ECO:0000256" key="1">
    <source>
        <dbReference type="ARBA" id="ARBA00004123"/>
    </source>
</evidence>
<dbReference type="GO" id="GO:0051028">
    <property type="term" value="P:mRNA transport"/>
    <property type="evidence" value="ECO:0007669"/>
    <property type="project" value="UniProtKB-KW"/>
</dbReference>
<keyword evidence="10" id="KW-0866">Nonsense-mediated mRNA decay</keyword>
<feature type="region of interest" description="Disordered" evidence="13">
    <location>
        <begin position="454"/>
        <end position="477"/>
    </location>
</feature>
<feature type="compositionally biased region" description="Basic and acidic residues" evidence="13">
    <location>
        <begin position="35"/>
        <end position="50"/>
    </location>
</feature>
<dbReference type="GO" id="GO:0005737">
    <property type="term" value="C:cytoplasm"/>
    <property type="evidence" value="ECO:0007669"/>
    <property type="project" value="UniProtKB-SubCell"/>
</dbReference>
<feature type="compositionally biased region" description="Basic residues" evidence="13">
    <location>
        <begin position="262"/>
        <end position="275"/>
    </location>
</feature>
<evidence type="ECO:0000256" key="3">
    <source>
        <dbReference type="ARBA" id="ARBA00009548"/>
    </source>
</evidence>
<evidence type="ECO:0000256" key="5">
    <source>
        <dbReference type="ARBA" id="ARBA00022490"/>
    </source>
</evidence>
<dbReference type="AlphaFoldDB" id="A0AAV3QNB6"/>
<sequence length="734" mass="80480">MEGEVEYESDPEEAKLSLKTRRRVASDDEDDVEEREGRREKLMSRIRDDVESSDGQGGVDDYGEGEDGEEGVYYEEEGVKGNVGILRNGKVNFGIRRNEVVDDVVIYSDGGGRLVEEVVYYEEEGIRGVGRVGIRRNQEGSVGIVRNNEGNGGIRRNREVDDVVEVYSEGSDRLVVESNEVVDDEGNDVGEEEKKEPQPYAVPTAGAFYMHDDRFRENAGGRGRRMLGGKNLWESKDERKWGHDKFEELTMHERQYDEGRRSSRGHNRGRGRSRGAPRGYSLGSRPKNYVHDKNLVNDNNKYQIKDTAPRSVRGRGPRRYWPSAKTNHDAPAPQNEQYRNSLEKSSRSRRASISASSTDSSHVPAKKQLGSSLNYASPPFYPSSSSNKEVSLTQKEDVHGAPASRNVQPSVVDQSFPMSQSNSVLQGSNNTGSVGLDKLYVDDSTSAEKSTNLKFTPSFSQSNNSSHSQHFRSKGRGLNTVPQASYQLATASNLVNRLSSPTHLVGRNSTESKTLATMQASSHQFVQHSVSVSQSASPPKAVVPINSLEAEELESLTESIKSNMSFIGNGKVNMQGGGRGAYIYGGGQVMGPSGNMIPGHGDQNLRNLLPVMQFGGQHPDGIGVPAVGMAFPGYVGNPQLGNSEMTWLPLLASAAGALGGTYCPPYFSLDGAYHVRPSAQTSVPSPASSNEVSNNSSNEERKLSQRPELVNDDFGQRPKNPRRQVLHVQHHMIS</sequence>
<keyword evidence="8" id="KW-0810">Translation regulation</keyword>
<feature type="region of interest" description="Disordered" evidence="13">
    <location>
        <begin position="1"/>
        <end position="68"/>
    </location>
</feature>
<gene>
    <name evidence="15" type="ORF">LIER_19947</name>
</gene>
<dbReference type="PANTHER" id="PTHR46837:SF5">
    <property type="entry name" value="PROTEIN MLN51 HOMOLOG"/>
    <property type="match status" value="1"/>
</dbReference>
<name>A0AAV3QNB6_LITER</name>
<protein>
    <recommendedName>
        <fullName evidence="14">Btz domain-containing protein</fullName>
    </recommendedName>
</protein>
<dbReference type="GO" id="GO:0006417">
    <property type="term" value="P:regulation of translation"/>
    <property type="evidence" value="ECO:0007669"/>
    <property type="project" value="UniProtKB-KW"/>
</dbReference>
<feature type="region of interest" description="Disordered" evidence="13">
    <location>
        <begin position="678"/>
        <end position="734"/>
    </location>
</feature>
<dbReference type="InterPro" id="IPR018545">
    <property type="entry name" value="Btz_dom"/>
</dbReference>
<evidence type="ECO:0000256" key="8">
    <source>
        <dbReference type="ARBA" id="ARBA00022845"/>
    </source>
</evidence>
<accession>A0AAV3QNB6</accession>
<feature type="compositionally biased region" description="Basic and acidic residues" evidence="13">
    <location>
        <begin position="252"/>
        <end position="261"/>
    </location>
</feature>
<evidence type="ECO:0000256" key="10">
    <source>
        <dbReference type="ARBA" id="ARBA00023161"/>
    </source>
</evidence>
<evidence type="ECO:0000256" key="7">
    <source>
        <dbReference type="ARBA" id="ARBA00022816"/>
    </source>
</evidence>
<comment type="subcellular location">
    <subcellularLocation>
        <location evidence="2">Cytoplasm</location>
    </subcellularLocation>
    <subcellularLocation>
        <location evidence="1">Nucleus</location>
    </subcellularLocation>
</comment>
<keyword evidence="12" id="KW-0539">Nucleus</keyword>
<feature type="region of interest" description="Disordered" evidence="13">
    <location>
        <begin position="252"/>
        <end position="407"/>
    </location>
</feature>
<dbReference type="PANTHER" id="PTHR46837">
    <property type="entry name" value="PROTEIN MLN51 HOMOLOG"/>
    <property type="match status" value="1"/>
</dbReference>
<evidence type="ECO:0000256" key="12">
    <source>
        <dbReference type="ARBA" id="ARBA00023242"/>
    </source>
</evidence>
<keyword evidence="16" id="KW-1185">Reference proteome</keyword>
<evidence type="ECO:0000256" key="11">
    <source>
        <dbReference type="ARBA" id="ARBA00023187"/>
    </source>
</evidence>
<keyword evidence="4" id="KW-0813">Transport</keyword>
<dbReference type="GO" id="GO:0035145">
    <property type="term" value="C:exon-exon junction complex"/>
    <property type="evidence" value="ECO:0007669"/>
    <property type="project" value="InterPro"/>
</dbReference>
<dbReference type="Pfam" id="PF09405">
    <property type="entry name" value="Btz"/>
    <property type="match status" value="1"/>
</dbReference>
<keyword evidence="11" id="KW-0508">mRNA splicing</keyword>
<evidence type="ECO:0000256" key="13">
    <source>
        <dbReference type="SAM" id="MobiDB-lite"/>
    </source>
</evidence>
<evidence type="ECO:0000256" key="4">
    <source>
        <dbReference type="ARBA" id="ARBA00022448"/>
    </source>
</evidence>
<feature type="domain" description="Btz" evidence="14">
    <location>
        <begin position="162"/>
        <end position="275"/>
    </location>
</feature>
<feature type="compositionally biased region" description="Acidic residues" evidence="13">
    <location>
        <begin position="1"/>
        <end position="11"/>
    </location>
</feature>
<feature type="compositionally biased region" description="Low complexity" evidence="13">
    <location>
        <begin position="458"/>
        <end position="468"/>
    </location>
</feature>
<dbReference type="GO" id="GO:0006397">
    <property type="term" value="P:mRNA processing"/>
    <property type="evidence" value="ECO:0007669"/>
    <property type="project" value="UniProtKB-KW"/>
</dbReference>
<keyword evidence="5" id="KW-0963">Cytoplasm</keyword>
<proteinExistence type="inferred from homology"/>
<dbReference type="Proteomes" id="UP001454036">
    <property type="component" value="Unassembled WGS sequence"/>
</dbReference>
<comment type="similarity">
    <text evidence="3">Belongs to the CASC3 family.</text>
</comment>